<dbReference type="RefSeq" id="XP_033575657.1">
    <property type="nucleotide sequence ID" value="XM_033725604.1"/>
</dbReference>
<accession>A0A6A6YJI9</accession>
<reference evidence="1 3" key="1">
    <citation type="journal article" date="2020" name="Stud. Mycol.">
        <title>101 Dothideomycetes genomes: a test case for predicting lifestyles and emergence of pathogens.</title>
        <authorList>
            <person name="Haridas S."/>
            <person name="Albert R."/>
            <person name="Binder M."/>
            <person name="Bloem J."/>
            <person name="Labutti K."/>
            <person name="Salamov A."/>
            <person name="Andreopoulos B."/>
            <person name="Baker S."/>
            <person name="Barry K."/>
            <person name="Bills G."/>
            <person name="Bluhm B."/>
            <person name="Cannon C."/>
            <person name="Castanera R."/>
            <person name="Culley D."/>
            <person name="Daum C."/>
            <person name="Ezra D."/>
            <person name="Gonzalez J."/>
            <person name="Henrissat B."/>
            <person name="Kuo A."/>
            <person name="Liang C."/>
            <person name="Lipzen A."/>
            <person name="Lutzoni F."/>
            <person name="Magnuson J."/>
            <person name="Mondo S."/>
            <person name="Nolan M."/>
            <person name="Ohm R."/>
            <person name="Pangilinan J."/>
            <person name="Park H.-J."/>
            <person name="Ramirez L."/>
            <person name="Alfaro M."/>
            <person name="Sun H."/>
            <person name="Tritt A."/>
            <person name="Yoshinaga Y."/>
            <person name="Zwiers L.-H."/>
            <person name="Turgeon B."/>
            <person name="Goodwin S."/>
            <person name="Spatafora J."/>
            <person name="Crous P."/>
            <person name="Grigoriev I."/>
        </authorList>
    </citation>
    <scope>NUCLEOTIDE SEQUENCE</scope>
    <source>
        <strain evidence="1 3">CBS 304.34</strain>
    </source>
</reference>
<evidence type="ECO:0000313" key="2">
    <source>
        <dbReference type="Proteomes" id="UP000504636"/>
    </source>
</evidence>
<reference evidence="3" key="3">
    <citation type="submission" date="2025-04" db="UniProtKB">
        <authorList>
            <consortium name="RefSeq"/>
        </authorList>
    </citation>
    <scope>IDENTIFICATION</scope>
    <source>
        <strain evidence="3">CBS 304.34</strain>
    </source>
</reference>
<sequence length="166" mass="17490">MSGTTNIRLCAQSVVGLARETPRSKDNRSRSNPPCAPLAWAVAVQHPSIPSTDDGMAFAGVSYADSPPPINPAAILGRTPKDRATELQQTQRSRRSSVVVWATELAPLQRIARGREEAGENILVLTTAGSGPAASTMGSLRLSLSTNTPQIPGFMGPEWNDAQAGT</sequence>
<dbReference type="AlphaFoldDB" id="A0A6A6YJI9"/>
<gene>
    <name evidence="1 3" type="ORF">BDZ99DRAFT_521191</name>
</gene>
<name>A0A6A6YJI9_9PEZI</name>
<proteinExistence type="predicted"/>
<keyword evidence="2" id="KW-1185">Reference proteome</keyword>
<organism evidence="1">
    <name type="scientific">Mytilinidion resinicola</name>
    <dbReference type="NCBI Taxonomy" id="574789"/>
    <lineage>
        <taxon>Eukaryota</taxon>
        <taxon>Fungi</taxon>
        <taxon>Dikarya</taxon>
        <taxon>Ascomycota</taxon>
        <taxon>Pezizomycotina</taxon>
        <taxon>Dothideomycetes</taxon>
        <taxon>Pleosporomycetidae</taxon>
        <taxon>Mytilinidiales</taxon>
        <taxon>Mytilinidiaceae</taxon>
        <taxon>Mytilinidion</taxon>
    </lineage>
</organism>
<dbReference type="Proteomes" id="UP000504636">
    <property type="component" value="Unplaced"/>
</dbReference>
<protein>
    <submittedName>
        <fullName evidence="1 3">Uncharacterized protein</fullName>
    </submittedName>
</protein>
<reference evidence="3" key="2">
    <citation type="submission" date="2020-04" db="EMBL/GenBank/DDBJ databases">
        <authorList>
            <consortium name="NCBI Genome Project"/>
        </authorList>
    </citation>
    <scope>NUCLEOTIDE SEQUENCE</scope>
    <source>
        <strain evidence="3">CBS 304.34</strain>
    </source>
</reference>
<evidence type="ECO:0000313" key="3">
    <source>
        <dbReference type="RefSeq" id="XP_033575657.1"/>
    </source>
</evidence>
<dbReference type="GeneID" id="54466497"/>
<evidence type="ECO:0000313" key="1">
    <source>
        <dbReference type="EMBL" id="KAF2808693.1"/>
    </source>
</evidence>
<dbReference type="EMBL" id="MU003702">
    <property type="protein sequence ID" value="KAF2808693.1"/>
    <property type="molecule type" value="Genomic_DNA"/>
</dbReference>